<feature type="region of interest" description="Disordered" evidence="1">
    <location>
        <begin position="1"/>
        <end position="22"/>
    </location>
</feature>
<dbReference type="EMBL" id="ASGZ01000024">
    <property type="protein sequence ID" value="ESP88762.1"/>
    <property type="molecule type" value="Genomic_DNA"/>
</dbReference>
<dbReference type="RefSeq" id="WP_023394025.1">
    <property type="nucleotide sequence ID" value="NZ_ASGZ01000024.1"/>
</dbReference>
<dbReference type="PATRIC" id="fig|1324957.4.peg.1453"/>
<dbReference type="STRING" id="1324957.K933_07196"/>
<dbReference type="AlphaFoldDB" id="V4J009"/>
<keyword evidence="3" id="KW-1185">Reference proteome</keyword>
<dbReference type="InterPro" id="IPR043927">
    <property type="entry name" value="DUF5778"/>
</dbReference>
<dbReference type="Proteomes" id="UP000017840">
    <property type="component" value="Unassembled WGS sequence"/>
</dbReference>
<dbReference type="eggNOG" id="arCOG04667">
    <property type="taxonomic scope" value="Archaea"/>
</dbReference>
<accession>V4J009</accession>
<proteinExistence type="predicted"/>
<reference evidence="2 3" key="1">
    <citation type="journal article" date="2013" name="Genome Announc.">
        <title>Draft Genome Sequence of 'Candidatus Halobonum tyrrellensis' Strain G22, Isolated from the Hypersaline Waters of Lake Tyrrell, Australia.</title>
        <authorList>
            <person name="Ugalde J.A."/>
            <person name="Narasingarao P."/>
            <person name="Kuo S."/>
            <person name="Podell S."/>
            <person name="Allen E.E."/>
        </authorList>
    </citation>
    <scope>NUCLEOTIDE SEQUENCE [LARGE SCALE GENOMIC DNA]</scope>
    <source>
        <strain evidence="2 3">G22</strain>
    </source>
</reference>
<evidence type="ECO:0000313" key="3">
    <source>
        <dbReference type="Proteomes" id="UP000017840"/>
    </source>
</evidence>
<protein>
    <submittedName>
        <fullName evidence="2">Uncharacterized protein</fullName>
    </submittedName>
</protein>
<sequence>MDDTSQPDGTDSETSRTEVRAVDRDLYERTKAMLEPGEIDLAGAIVHTTLAGEEDLEMHELTVEINDVIADHAGEEAYIHAGNDDPDFASNQFQGLAVDDESFVWECQQLLREGTFDLVFYFEADLDRESLAAALSELSGVDRVTTVP</sequence>
<gene>
    <name evidence="2" type="ORF">K933_07196</name>
</gene>
<organism evidence="2 3">
    <name type="scientific">Candidatus Halobonum tyrrellensis G22</name>
    <dbReference type="NCBI Taxonomy" id="1324957"/>
    <lineage>
        <taxon>Archaea</taxon>
        <taxon>Methanobacteriati</taxon>
        <taxon>Methanobacteriota</taxon>
        <taxon>Stenosarchaea group</taxon>
        <taxon>Halobacteria</taxon>
        <taxon>Halobacteriales</taxon>
        <taxon>Haloferacaceae</taxon>
        <taxon>Candidatus Halobonum</taxon>
    </lineage>
</organism>
<evidence type="ECO:0000256" key="1">
    <source>
        <dbReference type="SAM" id="MobiDB-lite"/>
    </source>
</evidence>
<name>V4J009_9EURY</name>
<comment type="caution">
    <text evidence="2">The sequence shown here is derived from an EMBL/GenBank/DDBJ whole genome shotgun (WGS) entry which is preliminary data.</text>
</comment>
<evidence type="ECO:0000313" key="2">
    <source>
        <dbReference type="EMBL" id="ESP88762.1"/>
    </source>
</evidence>
<dbReference type="Pfam" id="PF19090">
    <property type="entry name" value="DUF5778"/>
    <property type="match status" value="1"/>
</dbReference>
<feature type="compositionally biased region" description="Basic and acidic residues" evidence="1">
    <location>
        <begin position="13"/>
        <end position="22"/>
    </location>
</feature>